<accession>A0A6S7BPV6</accession>
<gene>
    <name evidence="1" type="ORF">LMG28138_06017</name>
</gene>
<dbReference type="Proteomes" id="UP000494115">
    <property type="component" value="Unassembled WGS sequence"/>
</dbReference>
<dbReference type="EMBL" id="CADIKM010000123">
    <property type="protein sequence ID" value="CAB3808206.1"/>
    <property type="molecule type" value="Genomic_DNA"/>
</dbReference>
<organism evidence="1 2">
    <name type="scientific">Pararobbsia alpina</name>
    <dbReference type="NCBI Taxonomy" id="621374"/>
    <lineage>
        <taxon>Bacteria</taxon>
        <taxon>Pseudomonadati</taxon>
        <taxon>Pseudomonadota</taxon>
        <taxon>Betaproteobacteria</taxon>
        <taxon>Burkholderiales</taxon>
        <taxon>Burkholderiaceae</taxon>
        <taxon>Pararobbsia</taxon>
    </lineage>
</organism>
<keyword evidence="2" id="KW-1185">Reference proteome</keyword>
<evidence type="ECO:0000313" key="2">
    <source>
        <dbReference type="Proteomes" id="UP000494115"/>
    </source>
</evidence>
<dbReference type="AlphaFoldDB" id="A0A6S7BPV6"/>
<evidence type="ECO:0000313" key="1">
    <source>
        <dbReference type="EMBL" id="CAB3808206.1"/>
    </source>
</evidence>
<protein>
    <submittedName>
        <fullName evidence="1">Uncharacterized protein</fullName>
    </submittedName>
</protein>
<name>A0A6S7BPV6_9BURK</name>
<reference evidence="1 2" key="1">
    <citation type="submission" date="2020-04" db="EMBL/GenBank/DDBJ databases">
        <authorList>
            <person name="De Canck E."/>
        </authorList>
    </citation>
    <scope>NUCLEOTIDE SEQUENCE [LARGE SCALE GENOMIC DNA]</scope>
    <source>
        <strain evidence="1 2">LMG 28138</strain>
    </source>
</reference>
<proteinExistence type="predicted"/>
<sequence>MSSFAVGVPDRQFEPEVHAASVTVAVSAGLPLAWYTKLSDVVPEFGT</sequence>